<accession>A0A8G2BE56</accession>
<protein>
    <recommendedName>
        <fullName evidence="3">TubC N-terminal docking domain-containing protein</fullName>
    </recommendedName>
</protein>
<keyword evidence="2" id="KW-1185">Reference proteome</keyword>
<dbReference type="OrthoDB" id="8265002at2"/>
<sequence length="182" mass="20064">MSASEIMRLVQATGIHVEAEGDELILEADHEPPAAVLEAIRRHKSEILALLAANDKWTAGDWQALFAERARSAQARGRHSTEEAGACAYECCVVEWLNRHPASSDPDRCAWCGKPDRESVAVVPFGAEGYGHTWLHPECWHDWHRGRRQRAQAFLAIMGVTVPTKAAEPANFPEDFGKIGSA</sequence>
<reference evidence="1 2" key="1">
    <citation type="submission" date="2016-10" db="EMBL/GenBank/DDBJ databases">
        <authorList>
            <person name="Varghese N."/>
            <person name="Submissions S."/>
        </authorList>
    </citation>
    <scope>NUCLEOTIDE SEQUENCE [LARGE SCALE GENOMIC DNA]</scope>
    <source>
        <strain evidence="1 2">DSM 18839</strain>
    </source>
</reference>
<dbReference type="Proteomes" id="UP000198615">
    <property type="component" value="Unassembled WGS sequence"/>
</dbReference>
<dbReference type="RefSeq" id="WP_093147703.1">
    <property type="nucleotide sequence ID" value="NZ_FNBW01000001.1"/>
</dbReference>
<organism evidence="1 2">
    <name type="scientific">Thalassobaculum litoreum DSM 18839</name>
    <dbReference type="NCBI Taxonomy" id="1123362"/>
    <lineage>
        <taxon>Bacteria</taxon>
        <taxon>Pseudomonadati</taxon>
        <taxon>Pseudomonadota</taxon>
        <taxon>Alphaproteobacteria</taxon>
        <taxon>Rhodospirillales</taxon>
        <taxon>Thalassobaculaceae</taxon>
        <taxon>Thalassobaculum</taxon>
    </lineage>
</organism>
<dbReference type="AlphaFoldDB" id="A0A8G2BE56"/>
<comment type="caution">
    <text evidence="1">The sequence shown here is derived from an EMBL/GenBank/DDBJ whole genome shotgun (WGS) entry which is preliminary data.</text>
</comment>
<evidence type="ECO:0000313" key="1">
    <source>
        <dbReference type="EMBL" id="SDF12631.1"/>
    </source>
</evidence>
<name>A0A8G2BE56_9PROT</name>
<dbReference type="EMBL" id="FNBW01000001">
    <property type="protein sequence ID" value="SDF12631.1"/>
    <property type="molecule type" value="Genomic_DNA"/>
</dbReference>
<evidence type="ECO:0000313" key="2">
    <source>
        <dbReference type="Proteomes" id="UP000198615"/>
    </source>
</evidence>
<proteinExistence type="predicted"/>
<evidence type="ECO:0008006" key="3">
    <source>
        <dbReference type="Google" id="ProtNLM"/>
    </source>
</evidence>
<gene>
    <name evidence="1" type="ORF">SAMN05660686_00364</name>
</gene>